<evidence type="ECO:0000256" key="5">
    <source>
        <dbReference type="ARBA" id="ARBA00023027"/>
    </source>
</evidence>
<dbReference type="InterPro" id="IPR001750">
    <property type="entry name" value="ND/Mrp_TM"/>
</dbReference>
<feature type="transmembrane region" description="Helical" evidence="7">
    <location>
        <begin position="377"/>
        <end position="398"/>
    </location>
</feature>
<feature type="transmembrane region" description="Helical" evidence="7">
    <location>
        <begin position="12"/>
        <end position="31"/>
    </location>
</feature>
<gene>
    <name evidence="9" type="primary">nad2</name>
</gene>
<evidence type="ECO:0000313" key="9">
    <source>
        <dbReference type="EMBL" id="QGP70629.1"/>
    </source>
</evidence>
<dbReference type="Pfam" id="PF00361">
    <property type="entry name" value="Proton_antipo_M"/>
    <property type="match status" value="1"/>
</dbReference>
<dbReference type="PANTHER" id="PTHR22773">
    <property type="entry name" value="NADH DEHYDROGENASE"/>
    <property type="match status" value="1"/>
</dbReference>
<geneLocation type="mitochondrion" evidence="9"/>
<evidence type="ECO:0000256" key="6">
    <source>
        <dbReference type="ARBA" id="ARBA00023136"/>
    </source>
</evidence>
<keyword evidence="2 7" id="KW-0812">Transmembrane</keyword>
<dbReference type="HAMAP" id="MF_00445">
    <property type="entry name" value="NDH1_NuoN_1"/>
    <property type="match status" value="1"/>
</dbReference>
<dbReference type="InterPro" id="IPR010096">
    <property type="entry name" value="NADH-Q_OxRdtase_suN/2"/>
</dbReference>
<evidence type="ECO:0000256" key="4">
    <source>
        <dbReference type="ARBA" id="ARBA00022989"/>
    </source>
</evidence>
<feature type="transmembrane region" description="Helical" evidence="7">
    <location>
        <begin position="124"/>
        <end position="143"/>
    </location>
</feature>
<feature type="domain" description="NADH:quinone oxidoreductase/Mrp antiporter transmembrane" evidence="8">
    <location>
        <begin position="33"/>
        <end position="351"/>
    </location>
</feature>
<sequence>MSLVYIKEIQIYTFETLILILLSVATMMLLISSYDLLPLYLAIELQSLCFYVLAASKRNSEFSTEAGLKYFLLGAFSSGILLFGFSLIYGFTGMTNFEDLSKFCFESQIPSVYSNNIIFFEESFYMPISMTIGMIFIAVGFLFKMTAVPFHMWAPDVYEGSPTYITAFFAIVPKIAILGVFLRMFQWSLHGFFQQWDTVFILSSIASMVLGAIAAMSQQKLKRLLAYSSIGHVGFMLIGLCCGTIEGIQALLIYIVVYMIMSCGLFATALSLHTYHNLPKRNISFLESISEFSLLGKTNPILALTLTVILFSMAGIPPLAGFCSKFYLFFAALSSSLYLISFVGVITSVISCFYYIRFIKIMYFENKLEMAQRYLTISLSNSLIIALVGIFLIFFFVYPSPLFLWTHKIAISLCF</sequence>
<keyword evidence="4 7" id="KW-1133">Transmembrane helix</keyword>
<reference evidence="9" key="1">
    <citation type="submission" date="2019-11" db="EMBL/GenBank/DDBJ databases">
        <title>Complete mitogenomes of the chlorophyte green algae Scherffelia dubia and Tetraselmis sp. CCMP 881 (Chlorodendrophyceae).</title>
        <authorList>
            <person name="Turmel M."/>
            <person name="Otis C."/>
            <person name="de Cambiaire J.-C."/>
            <person name="Lemieux C."/>
        </authorList>
    </citation>
    <scope>NUCLEOTIDE SEQUENCE</scope>
</reference>
<protein>
    <submittedName>
        <fullName evidence="9">NADH dehydrogenase subunit 2</fullName>
    </submittedName>
</protein>
<feature type="transmembrane region" description="Helical" evidence="7">
    <location>
        <begin position="68"/>
        <end position="91"/>
    </location>
</feature>
<keyword evidence="6 7" id="KW-0472">Membrane</keyword>
<feature type="transmembrane region" description="Helical" evidence="7">
    <location>
        <begin position="164"/>
        <end position="186"/>
    </location>
</feature>
<keyword evidence="5" id="KW-0520">NAD</keyword>
<dbReference type="AlphaFoldDB" id="A0A650ARE1"/>
<comment type="subcellular location">
    <subcellularLocation>
        <location evidence="1">Membrane</location>
        <topology evidence="1">Multi-pass membrane protein</topology>
    </subcellularLocation>
</comment>
<feature type="transmembrane region" description="Helical" evidence="7">
    <location>
        <begin position="224"/>
        <end position="245"/>
    </location>
</feature>
<evidence type="ECO:0000259" key="8">
    <source>
        <dbReference type="Pfam" id="PF00361"/>
    </source>
</evidence>
<feature type="transmembrane region" description="Helical" evidence="7">
    <location>
        <begin position="301"/>
        <end position="320"/>
    </location>
</feature>
<dbReference type="GO" id="GO:0042773">
    <property type="term" value="P:ATP synthesis coupled electron transport"/>
    <property type="evidence" value="ECO:0007669"/>
    <property type="project" value="InterPro"/>
</dbReference>
<evidence type="ECO:0000256" key="1">
    <source>
        <dbReference type="ARBA" id="ARBA00004141"/>
    </source>
</evidence>
<dbReference type="GO" id="GO:0016020">
    <property type="term" value="C:membrane"/>
    <property type="evidence" value="ECO:0007669"/>
    <property type="project" value="UniProtKB-SubCell"/>
</dbReference>
<evidence type="ECO:0000256" key="3">
    <source>
        <dbReference type="ARBA" id="ARBA00022967"/>
    </source>
</evidence>
<proteinExistence type="inferred from homology"/>
<feature type="transmembrane region" description="Helical" evidence="7">
    <location>
        <begin position="251"/>
        <end position="272"/>
    </location>
</feature>
<dbReference type="NCBIfam" id="TIGR01770">
    <property type="entry name" value="NDH_I_N"/>
    <property type="match status" value="1"/>
</dbReference>
<accession>A0A650ARE1</accession>
<dbReference type="GO" id="GO:0008137">
    <property type="term" value="F:NADH dehydrogenase (ubiquinone) activity"/>
    <property type="evidence" value="ECO:0007669"/>
    <property type="project" value="InterPro"/>
</dbReference>
<feature type="transmembrane region" description="Helical" evidence="7">
    <location>
        <begin position="326"/>
        <end position="356"/>
    </location>
</feature>
<keyword evidence="9" id="KW-0496">Mitochondrion</keyword>
<evidence type="ECO:0000256" key="7">
    <source>
        <dbReference type="SAM" id="Phobius"/>
    </source>
</evidence>
<feature type="transmembrane region" description="Helical" evidence="7">
    <location>
        <begin position="198"/>
        <end position="217"/>
    </location>
</feature>
<organism evidence="9">
    <name type="scientific">Tetraselmis sp. CCMP 881</name>
    <dbReference type="NCBI Taxonomy" id="1812852"/>
    <lineage>
        <taxon>Eukaryota</taxon>
        <taxon>Viridiplantae</taxon>
        <taxon>Chlorophyta</taxon>
        <taxon>core chlorophytes</taxon>
        <taxon>Chlorodendrophyceae</taxon>
        <taxon>Chlorodendrales</taxon>
        <taxon>Chlorodendraceae</taxon>
        <taxon>Tetraselmis</taxon>
    </lineage>
</organism>
<evidence type="ECO:0000256" key="2">
    <source>
        <dbReference type="ARBA" id="ARBA00022692"/>
    </source>
</evidence>
<feature type="transmembrane region" description="Helical" evidence="7">
    <location>
        <begin position="37"/>
        <end position="56"/>
    </location>
</feature>
<keyword evidence="3" id="KW-1278">Translocase</keyword>
<dbReference type="EMBL" id="MN642087">
    <property type="protein sequence ID" value="QGP70629.1"/>
    <property type="molecule type" value="Genomic_DNA"/>
</dbReference>
<name>A0A650ARE1_9CHLO</name>